<feature type="transmembrane region" description="Helical" evidence="9">
    <location>
        <begin position="327"/>
        <end position="347"/>
    </location>
</feature>
<keyword evidence="6 9" id="KW-1133">Transmembrane helix</keyword>
<feature type="transmembrane region" description="Helical" evidence="9">
    <location>
        <begin position="162"/>
        <end position="185"/>
    </location>
</feature>
<feature type="region of interest" description="Disordered" evidence="8">
    <location>
        <begin position="694"/>
        <end position="717"/>
    </location>
</feature>
<keyword evidence="4" id="KW-1003">Cell membrane</keyword>
<evidence type="ECO:0000256" key="9">
    <source>
        <dbReference type="SAM" id="Phobius"/>
    </source>
</evidence>
<keyword evidence="3" id="KW-0813">Transport</keyword>
<keyword evidence="7 9" id="KW-0472">Membrane</keyword>
<sequence length="717" mass="76951">MNNNKLLKHIPWMILGIIGAFCLGVVALRRGEHVSALWIIVASVAVYLVAYRYYSLYIATKVMKLDATRATPAVVNNDGLNYVPTNKNVLFGHHFAAIAGAGPLVGPVLAAQVGYLPGTLWLLAGVVLAGAVQDFMVLFLSSRRNGASLGEMIKGEMGRVPGTIALFGCFLIMIIILAVLALIVVKALAESPWGVFTVCSTVPIALFMGIYMRYIRPGRVGEVSVIGILMLIAAIWFGGVVAADPYWGPALTFKDTTITYALIGYAFISALLPVWLILAPRDYLATFLKIGVIVGLAIGIVILNPELKMPAVTQYIDGTGPVWKGTLFPFLFITIACGAVSGFHALISSGTTPKLLANEKDARFIGYGAMLMESFVAVMALVAASIIEPGLYFAMNTPPAALGITMPDLHNLGTADAPVIMESLKEVTTHAAATVSSWGFVISPDQILQTAKDIGEPSVLNRAGGAPTLAVGIAYVFHQIIPAANMGFWYHFGILFEALFILTALDAGTRSGRFMLQDLLGNFVPFLKKTDSLIAGIIGTAGCVGLWGYLLYQGVVDPLGGVKSLWPLFGISNQMLAAVALVLGTVVLIKMKRTKYIWVTVLPAVWLLICTTWALGLKLFSNDPRLEGFLFLAKEYKQRIAEGGAELTAQQISNMNHIVINNYTNAGLSVLFFVVVYSIIIYGIKTAIKASKNPERTDNETPYAPIPEGGVKVSSTH</sequence>
<comment type="caution">
    <text evidence="11">The sequence shown here is derived from an EMBL/GenBank/DDBJ whole genome shotgun (WGS) entry which is preliminary data.</text>
</comment>
<feature type="transmembrane region" description="Helical" evidence="9">
    <location>
        <begin position="488"/>
        <end position="505"/>
    </location>
</feature>
<evidence type="ECO:0000256" key="4">
    <source>
        <dbReference type="ARBA" id="ARBA00022475"/>
    </source>
</evidence>
<feature type="transmembrane region" description="Helical" evidence="9">
    <location>
        <begin position="191"/>
        <end position="211"/>
    </location>
</feature>
<feature type="transmembrane region" description="Helical" evidence="9">
    <location>
        <begin position="121"/>
        <end position="141"/>
    </location>
</feature>
<dbReference type="InterPro" id="IPR051605">
    <property type="entry name" value="CstA"/>
</dbReference>
<evidence type="ECO:0000256" key="5">
    <source>
        <dbReference type="ARBA" id="ARBA00022692"/>
    </source>
</evidence>
<evidence type="ECO:0000313" key="11">
    <source>
        <dbReference type="EMBL" id="MBD2802127.1"/>
    </source>
</evidence>
<dbReference type="EMBL" id="JACXBF010000462">
    <property type="protein sequence ID" value="MBD2802127.1"/>
    <property type="molecule type" value="Genomic_DNA"/>
</dbReference>
<feature type="transmembrane region" description="Helical" evidence="9">
    <location>
        <begin position="596"/>
        <end position="616"/>
    </location>
</feature>
<keyword evidence="5 9" id="KW-0812">Transmembrane</keyword>
<comment type="subcellular location">
    <subcellularLocation>
        <location evidence="1">Cell membrane</location>
        <topology evidence="1">Multi-pass membrane protein</topology>
    </subcellularLocation>
</comment>
<evidence type="ECO:0000256" key="8">
    <source>
        <dbReference type="SAM" id="MobiDB-lite"/>
    </source>
</evidence>
<dbReference type="AlphaFoldDB" id="A0AAW3YZB3"/>
<dbReference type="Proteomes" id="UP001193920">
    <property type="component" value="Unassembled WGS sequence"/>
</dbReference>
<protein>
    <submittedName>
        <fullName evidence="11">Carbon starvation protein A</fullName>
    </submittedName>
</protein>
<evidence type="ECO:0000256" key="2">
    <source>
        <dbReference type="ARBA" id="ARBA00007755"/>
    </source>
</evidence>
<feature type="transmembrane region" description="Helical" evidence="9">
    <location>
        <begin position="286"/>
        <end position="307"/>
    </location>
</feature>
<evidence type="ECO:0000256" key="6">
    <source>
        <dbReference type="ARBA" id="ARBA00022989"/>
    </source>
</evidence>
<feature type="transmembrane region" description="Helical" evidence="9">
    <location>
        <begin position="663"/>
        <end position="684"/>
    </location>
</feature>
<feature type="transmembrane region" description="Helical" evidence="9">
    <location>
        <begin position="35"/>
        <end position="54"/>
    </location>
</feature>
<feature type="transmembrane region" description="Helical" evidence="9">
    <location>
        <begin position="95"/>
        <end position="115"/>
    </location>
</feature>
<dbReference type="InterPro" id="IPR003706">
    <property type="entry name" value="CstA_N"/>
</dbReference>
<evidence type="ECO:0000256" key="3">
    <source>
        <dbReference type="ARBA" id="ARBA00022448"/>
    </source>
</evidence>
<feature type="transmembrane region" description="Helical" evidence="9">
    <location>
        <begin position="12"/>
        <end position="29"/>
    </location>
</feature>
<feature type="transmembrane region" description="Helical" evidence="9">
    <location>
        <begin position="533"/>
        <end position="552"/>
    </location>
</feature>
<accession>A0AAW3YZB3</accession>
<dbReference type="RefSeq" id="WP_323869527.1">
    <property type="nucleotide sequence ID" value="NZ_JACXBF010000462.1"/>
</dbReference>
<feature type="transmembrane region" description="Helical" evidence="9">
    <location>
        <begin position="223"/>
        <end position="243"/>
    </location>
</feature>
<dbReference type="Pfam" id="PF02554">
    <property type="entry name" value="CstA"/>
    <property type="match status" value="1"/>
</dbReference>
<gene>
    <name evidence="11" type="ORF">ID854_17200</name>
</gene>
<evidence type="ECO:0000256" key="1">
    <source>
        <dbReference type="ARBA" id="ARBA00004651"/>
    </source>
</evidence>
<feature type="transmembrane region" description="Helical" evidence="9">
    <location>
        <begin position="564"/>
        <end position="589"/>
    </location>
</feature>
<reference evidence="11" key="1">
    <citation type="submission" date="2020-09" db="EMBL/GenBank/DDBJ databases">
        <authorList>
            <person name="Palma L."/>
            <person name="Caballero P."/>
            <person name="Berry C."/>
            <person name="Del Valle E."/>
        </authorList>
    </citation>
    <scope>NUCLEOTIDE SEQUENCE</scope>
    <source>
        <strain evidence="11">M</strain>
    </source>
</reference>
<reference evidence="11" key="2">
    <citation type="journal article" date="2024" name="Toxins">
        <title>Genome Sequence Analysis of Native Xenorhabdus Strains Isolated from Entomopathogenic Nematodes in Argentina.</title>
        <authorList>
            <person name="Palma L."/>
            <person name="Frizzo L."/>
            <person name="Kaiser S."/>
            <person name="Berry C."/>
            <person name="Caballero P."/>
            <person name="Bode H.B."/>
            <person name="Del Valle E.E."/>
        </authorList>
    </citation>
    <scope>NUCLEOTIDE SEQUENCE</scope>
    <source>
        <strain evidence="11">M</strain>
    </source>
</reference>
<feature type="transmembrane region" description="Helical" evidence="9">
    <location>
        <begin position="258"/>
        <end position="279"/>
    </location>
</feature>
<dbReference type="PANTHER" id="PTHR30252:SF3">
    <property type="entry name" value="PYRUVATE_PROTON SYMPORTER BTST"/>
    <property type="match status" value="1"/>
</dbReference>
<feature type="transmembrane region" description="Helical" evidence="9">
    <location>
        <begin position="367"/>
        <end position="387"/>
    </location>
</feature>
<name>A0AAW3YZB3_9GAMM</name>
<evidence type="ECO:0000259" key="10">
    <source>
        <dbReference type="Pfam" id="PF02554"/>
    </source>
</evidence>
<feature type="domain" description="CstA N-terminal" evidence="10">
    <location>
        <begin position="36"/>
        <end position="614"/>
    </location>
</feature>
<proteinExistence type="inferred from homology"/>
<organism evidence="11">
    <name type="scientific">Xenorhabdus szentirmaii</name>
    <dbReference type="NCBI Taxonomy" id="290112"/>
    <lineage>
        <taxon>Bacteria</taxon>
        <taxon>Pseudomonadati</taxon>
        <taxon>Pseudomonadota</taxon>
        <taxon>Gammaproteobacteria</taxon>
        <taxon>Enterobacterales</taxon>
        <taxon>Morganellaceae</taxon>
        <taxon>Xenorhabdus</taxon>
    </lineage>
</organism>
<dbReference type="GO" id="GO:0005886">
    <property type="term" value="C:plasma membrane"/>
    <property type="evidence" value="ECO:0007669"/>
    <property type="project" value="UniProtKB-SubCell"/>
</dbReference>
<dbReference type="PANTHER" id="PTHR30252">
    <property type="entry name" value="INNER MEMBRANE PEPTIDE TRANSPORTER"/>
    <property type="match status" value="1"/>
</dbReference>
<comment type="similarity">
    <text evidence="2">Belongs to the peptide transporter carbon starvation (CstA) (TC 2.A.114) family.</text>
</comment>
<dbReference type="GO" id="GO:0009267">
    <property type="term" value="P:cellular response to starvation"/>
    <property type="evidence" value="ECO:0007669"/>
    <property type="project" value="InterPro"/>
</dbReference>
<evidence type="ECO:0000256" key="7">
    <source>
        <dbReference type="ARBA" id="ARBA00023136"/>
    </source>
</evidence>